<accession>A0ABX8D6H6</accession>
<dbReference type="Gene3D" id="3.40.50.1820">
    <property type="entry name" value="alpha/beta hydrolase"/>
    <property type="match status" value="1"/>
</dbReference>
<dbReference type="GO" id="GO:0016787">
    <property type="term" value="F:hydrolase activity"/>
    <property type="evidence" value="ECO:0007669"/>
    <property type="project" value="UniProtKB-KW"/>
</dbReference>
<evidence type="ECO:0000313" key="1">
    <source>
        <dbReference type="EMBL" id="QVI62731.1"/>
    </source>
</evidence>
<gene>
    <name evidence="1" type="ORF">KG103_01965</name>
</gene>
<reference evidence="1 2" key="1">
    <citation type="submission" date="2021-05" db="EMBL/GenBank/DDBJ databases">
        <title>Novel species in genus Cellulomonas.</title>
        <authorList>
            <person name="Zhang G."/>
        </authorList>
    </citation>
    <scope>NUCLEOTIDE SEQUENCE [LARGE SCALE GENOMIC DNA]</scope>
    <source>
        <strain evidence="2">zg-ZUI222</strain>
    </source>
</reference>
<dbReference type="InterPro" id="IPR029058">
    <property type="entry name" value="AB_hydrolase_fold"/>
</dbReference>
<organism evidence="1 2">
    <name type="scientific">Cellulomonas wangleii</name>
    <dbReference type="NCBI Taxonomy" id="2816956"/>
    <lineage>
        <taxon>Bacteria</taxon>
        <taxon>Bacillati</taxon>
        <taxon>Actinomycetota</taxon>
        <taxon>Actinomycetes</taxon>
        <taxon>Micrococcales</taxon>
        <taxon>Cellulomonadaceae</taxon>
        <taxon>Cellulomonas</taxon>
    </lineage>
</organism>
<keyword evidence="2" id="KW-1185">Reference proteome</keyword>
<dbReference type="EMBL" id="CP074405">
    <property type="protein sequence ID" value="QVI62731.1"/>
    <property type="molecule type" value="Genomic_DNA"/>
</dbReference>
<dbReference type="Proteomes" id="UP000677804">
    <property type="component" value="Chromosome"/>
</dbReference>
<protein>
    <submittedName>
        <fullName evidence="1">Alpha/beta hydrolase</fullName>
    </submittedName>
</protein>
<proteinExistence type="predicted"/>
<name>A0ABX8D6H6_9CELL</name>
<dbReference type="RefSeq" id="WP_207341837.1">
    <property type="nucleotide sequence ID" value="NZ_CP074405.1"/>
</dbReference>
<sequence>MDFSSTRLLDDGTRERRFTLDGAPGVLWTPSTASPSTPVPLVLLGHPGGLQAMQTRLEARARQSAGLGYASATLELPGGGGRPPVPEIDRARDDLREAIGAGRRPDDDVVDRLVLPLVEQAVPEWRALLDAVLALPEVGGPVAVSGGVTAMGVRLAAVEPRVVAVGLFAGTAVPRSIIEEARRVTVPVHVLLQWDDQDNDRQRALELFDAFGSPQKTLQANTGGHTGVPPHAGEDAGRFLVRHLG</sequence>
<evidence type="ECO:0000313" key="2">
    <source>
        <dbReference type="Proteomes" id="UP000677804"/>
    </source>
</evidence>
<keyword evidence="1" id="KW-0378">Hydrolase</keyword>
<dbReference type="SUPFAM" id="SSF53474">
    <property type="entry name" value="alpha/beta-Hydrolases"/>
    <property type="match status" value="1"/>
</dbReference>